<evidence type="ECO:0000313" key="1">
    <source>
        <dbReference type="EMBL" id="HGI43452.1"/>
    </source>
</evidence>
<dbReference type="Gene3D" id="3.60.15.10">
    <property type="entry name" value="Ribonuclease Z/Hydroxyacylglutathione hydrolase-like"/>
    <property type="match status" value="2"/>
</dbReference>
<dbReference type="EMBL" id="DTFI01000085">
    <property type="protein sequence ID" value="HGI43452.1"/>
    <property type="molecule type" value="Genomic_DNA"/>
</dbReference>
<name>A0A7C4FEV9_THEPE</name>
<comment type="caution">
    <text evidence="1">The sequence shown here is derived from an EMBL/GenBank/DDBJ whole genome shotgun (WGS) entry which is preliminary data.</text>
</comment>
<protein>
    <recommendedName>
        <fullName evidence="2">MBL fold metallo-hydrolase</fullName>
    </recommendedName>
</protein>
<reference evidence="1" key="1">
    <citation type="journal article" date="2020" name="mSystems">
        <title>Genome- and Community-Level Interaction Insights into Carbon Utilization and Element Cycling Functions of Hydrothermarchaeota in Hydrothermal Sediment.</title>
        <authorList>
            <person name="Zhou Z."/>
            <person name="Liu Y."/>
            <person name="Xu W."/>
            <person name="Pan J."/>
            <person name="Luo Z.H."/>
            <person name="Li M."/>
        </authorList>
    </citation>
    <scope>NUCLEOTIDE SEQUENCE [LARGE SCALE GENOMIC DNA]</scope>
    <source>
        <strain evidence="1">SpSt-735</strain>
    </source>
</reference>
<sequence length="230" mass="25109">MYDEVALTVLVDDMPSVEEVATAHGLSILLRLRSGTTTKELLFDAGPSARILLWNLGALGEKLAPDVIVGSLMHYHHLGALAQLGLLRRALLPPPPLSVRRRGFLLRSIPGVPGVQLLLALNPWPEQALLVESKLGRVLVVGCSVHGFYETFGRAILQLGAPFAVIGGLGLSLRDFINLSFLRALARAGTRLFLPLHSTAWEARRLVLEKYNKFPLDFEVPGVGCQVELR</sequence>
<dbReference type="GO" id="GO:0016740">
    <property type="term" value="F:transferase activity"/>
    <property type="evidence" value="ECO:0007669"/>
    <property type="project" value="TreeGrafter"/>
</dbReference>
<dbReference type="InterPro" id="IPR036866">
    <property type="entry name" value="RibonucZ/Hydroxyglut_hydro"/>
</dbReference>
<evidence type="ECO:0008006" key="2">
    <source>
        <dbReference type="Google" id="ProtNLM"/>
    </source>
</evidence>
<dbReference type="PANTHER" id="PTHR13754">
    <property type="entry name" value="METALLO-BETA-LACTAMASE SUPERFAMILY PROTEIN"/>
    <property type="match status" value="1"/>
</dbReference>
<dbReference type="InterPro" id="IPR052926">
    <property type="entry name" value="Metallo-beta-lactamase_dom"/>
</dbReference>
<proteinExistence type="predicted"/>
<dbReference type="PANTHER" id="PTHR13754:SF13">
    <property type="entry name" value="METALLO-BETA-LACTAMASE SUPERFAMILY PROTEIN (AFU_ORTHOLOGUE AFUA_3G07630)"/>
    <property type="match status" value="1"/>
</dbReference>
<dbReference type="SUPFAM" id="SSF56281">
    <property type="entry name" value="Metallo-hydrolase/oxidoreductase"/>
    <property type="match status" value="1"/>
</dbReference>
<dbReference type="AlphaFoldDB" id="A0A7C4FEV9"/>
<organism evidence="1">
    <name type="scientific">Thermofilum pendens</name>
    <dbReference type="NCBI Taxonomy" id="2269"/>
    <lineage>
        <taxon>Archaea</taxon>
        <taxon>Thermoproteota</taxon>
        <taxon>Thermoprotei</taxon>
        <taxon>Thermofilales</taxon>
        <taxon>Thermofilaceae</taxon>
        <taxon>Thermofilum</taxon>
    </lineage>
</organism>
<accession>A0A7C4FEV9</accession>
<gene>
    <name evidence="1" type="ORF">ENV17_03590</name>
</gene>